<evidence type="ECO:0000313" key="10">
    <source>
        <dbReference type="WBParaSite" id="SRAE_1000189400.1"/>
    </source>
</evidence>
<gene>
    <name evidence="8 10 11" type="ORF">SRAE_1000189400</name>
</gene>
<keyword evidence="5 7" id="KW-0472">Membrane</keyword>
<dbReference type="RefSeq" id="XP_024502836.1">
    <property type="nucleotide sequence ID" value="XM_024648905.1"/>
</dbReference>
<reference evidence="8 9" key="1">
    <citation type="submission" date="2014-09" db="EMBL/GenBank/DDBJ databases">
        <authorList>
            <person name="Martin A.A."/>
        </authorList>
    </citation>
    <scope>NUCLEOTIDE SEQUENCE</scope>
    <source>
        <strain evidence="9">ED321</strain>
        <strain evidence="8">ED321 Heterogonic</strain>
    </source>
</reference>
<comment type="caution">
    <text evidence="7">Lacks conserved residue(s) required for the propagation of feature annotation.</text>
</comment>
<dbReference type="Pfam" id="PF00335">
    <property type="entry name" value="Tetraspanin"/>
    <property type="match status" value="1"/>
</dbReference>
<dbReference type="WBParaSite" id="SRAE_1000189400.1">
    <property type="protein sequence ID" value="SRAE_1000189400.1"/>
    <property type="gene ID" value="WBGene00258505"/>
</dbReference>
<dbReference type="Gene3D" id="1.10.1450.10">
    <property type="entry name" value="Tetraspanin"/>
    <property type="match status" value="1"/>
</dbReference>
<dbReference type="PANTHER" id="PTHR19282:SF456">
    <property type="entry name" value="CD63 MOLECULE"/>
    <property type="match status" value="1"/>
</dbReference>
<proteinExistence type="inferred from homology"/>
<dbReference type="STRING" id="34506.A0A090L809"/>
<keyword evidence="9" id="KW-1185">Reference proteome</keyword>
<dbReference type="Proteomes" id="UP000035682">
    <property type="component" value="Unplaced"/>
</dbReference>
<keyword evidence="4 7" id="KW-1133">Transmembrane helix</keyword>
<dbReference type="CTD" id="36376000"/>
<feature type="transmembrane region" description="Helical" evidence="7">
    <location>
        <begin position="79"/>
        <end position="106"/>
    </location>
</feature>
<evidence type="ECO:0000313" key="11">
    <source>
        <dbReference type="WormBase" id="SRAE_1000189400"/>
    </source>
</evidence>
<evidence type="ECO:0000256" key="6">
    <source>
        <dbReference type="PIRSR" id="PIRSR002419-1"/>
    </source>
</evidence>
<comment type="similarity">
    <text evidence="2 7">Belongs to the tetraspanin (TM4SF) family.</text>
</comment>
<evidence type="ECO:0000256" key="2">
    <source>
        <dbReference type="ARBA" id="ARBA00006840"/>
    </source>
</evidence>
<dbReference type="PRINTS" id="PR00259">
    <property type="entry name" value="TMFOUR"/>
</dbReference>
<organism evidence="8">
    <name type="scientific">Strongyloides ratti</name>
    <name type="common">Parasitic roundworm</name>
    <dbReference type="NCBI Taxonomy" id="34506"/>
    <lineage>
        <taxon>Eukaryota</taxon>
        <taxon>Metazoa</taxon>
        <taxon>Ecdysozoa</taxon>
        <taxon>Nematoda</taxon>
        <taxon>Chromadorea</taxon>
        <taxon>Rhabditida</taxon>
        <taxon>Tylenchina</taxon>
        <taxon>Panagrolaimomorpha</taxon>
        <taxon>Strongyloidoidea</taxon>
        <taxon>Strongyloididae</taxon>
        <taxon>Strongyloides</taxon>
    </lineage>
</organism>
<dbReference type="WormBase" id="SRAE_1000189400">
    <property type="protein sequence ID" value="SRP11848"/>
    <property type="gene ID" value="WBGene00258505"/>
</dbReference>
<dbReference type="PANTHER" id="PTHR19282">
    <property type="entry name" value="TETRASPANIN"/>
    <property type="match status" value="1"/>
</dbReference>
<evidence type="ECO:0000256" key="1">
    <source>
        <dbReference type="ARBA" id="ARBA00004141"/>
    </source>
</evidence>
<dbReference type="GeneID" id="36376000"/>
<name>A0A090L809_STRRB</name>
<evidence type="ECO:0000256" key="3">
    <source>
        <dbReference type="ARBA" id="ARBA00022692"/>
    </source>
</evidence>
<sequence>MVDGGIALVKYVLFITNFVIWLAGLALVVIGAVLQLKFSNIADILGDERLATPLILLAIGSTCALLGFLGCCGSIRENYCLTVSFAVVLALLLLLETAIAIAAYALHEPVQETMKDQLIKGLHRYNNSRGVAIAWDKTQQQLQCCGVSNITDWKESIGTIPDSCCVHYHKGCALMPQPILHSKGCMQTAENWIMVNAAIIGCISVAIGSIQMIEYTSEISADILHILFKSIVYYNTSSKE</sequence>
<keyword evidence="6" id="KW-1015">Disulfide bond</keyword>
<dbReference type="InterPro" id="IPR008952">
    <property type="entry name" value="Tetraspanin_EC2_sf"/>
</dbReference>
<dbReference type="InterPro" id="IPR000301">
    <property type="entry name" value="Tetraspanin_animals"/>
</dbReference>
<evidence type="ECO:0000256" key="5">
    <source>
        <dbReference type="ARBA" id="ARBA00023136"/>
    </source>
</evidence>
<dbReference type="OMA" id="DFHDFYY"/>
<dbReference type="GO" id="GO:0005886">
    <property type="term" value="C:plasma membrane"/>
    <property type="evidence" value="ECO:0007669"/>
    <property type="project" value="TreeGrafter"/>
</dbReference>
<dbReference type="AlphaFoldDB" id="A0A090L809"/>
<evidence type="ECO:0000313" key="9">
    <source>
        <dbReference type="Proteomes" id="UP000035682"/>
    </source>
</evidence>
<evidence type="ECO:0000256" key="4">
    <source>
        <dbReference type="ARBA" id="ARBA00022989"/>
    </source>
</evidence>
<dbReference type="InterPro" id="IPR018499">
    <property type="entry name" value="Tetraspanin/Peripherin"/>
</dbReference>
<protein>
    <recommendedName>
        <fullName evidence="7">Tetraspanin</fullName>
    </recommendedName>
</protein>
<evidence type="ECO:0000256" key="7">
    <source>
        <dbReference type="RuleBase" id="RU361218"/>
    </source>
</evidence>
<accession>A0A090L809</accession>
<feature type="disulfide bond" evidence="6">
    <location>
        <begin position="145"/>
        <end position="165"/>
    </location>
</feature>
<reference evidence="10" key="2">
    <citation type="submission" date="2020-12" db="UniProtKB">
        <authorList>
            <consortium name="WormBaseParasite"/>
        </authorList>
    </citation>
    <scope>IDENTIFICATION</scope>
</reference>
<comment type="subcellular location">
    <subcellularLocation>
        <location evidence="1 7">Membrane</location>
        <topology evidence="1 7">Multi-pass membrane protein</topology>
    </subcellularLocation>
</comment>
<dbReference type="SUPFAM" id="SSF48652">
    <property type="entry name" value="Tetraspanin"/>
    <property type="match status" value="1"/>
</dbReference>
<keyword evidence="3 7" id="KW-0812">Transmembrane</keyword>
<evidence type="ECO:0000313" key="8">
    <source>
        <dbReference type="EMBL" id="CEF63635.1"/>
    </source>
</evidence>
<feature type="transmembrane region" description="Helical" evidence="7">
    <location>
        <begin position="12"/>
        <end position="34"/>
    </location>
</feature>
<dbReference type="EMBL" id="LN609528">
    <property type="protein sequence ID" value="CEF63635.1"/>
    <property type="molecule type" value="Genomic_DNA"/>
</dbReference>
<dbReference type="PIRSF" id="PIRSF002419">
    <property type="entry name" value="Tetraspanin"/>
    <property type="match status" value="1"/>
</dbReference>
<dbReference type="OrthoDB" id="10033535at2759"/>
<feature type="transmembrane region" description="Helical" evidence="7">
    <location>
        <begin position="54"/>
        <end position="72"/>
    </location>
</feature>